<feature type="transmembrane region" description="Helical" evidence="1">
    <location>
        <begin position="46"/>
        <end position="68"/>
    </location>
</feature>
<comment type="caution">
    <text evidence="2">The sequence shown here is derived from an EMBL/GenBank/DDBJ whole genome shotgun (WGS) entry which is preliminary data.</text>
</comment>
<dbReference type="RefSeq" id="WP_070660372.1">
    <property type="nucleotide sequence ID" value="NZ_CAURLQ010000020.1"/>
</dbReference>
<evidence type="ECO:0000256" key="1">
    <source>
        <dbReference type="SAM" id="Phobius"/>
    </source>
</evidence>
<feature type="transmembrane region" description="Helical" evidence="1">
    <location>
        <begin position="74"/>
        <end position="94"/>
    </location>
</feature>
<sequence length="214" mass="24557">MDQIFGVTLLALQLLSCVLIYKSIKNKNYTTYRFPRCGRRAYTIESFAKFGLMCCFILTSITVLSVLFDPEFGGAFVMLPLGFLGWYLCLFIYLDCKNFYLQTTPEGMIWANFLAVSHQASYKDILKFSYDPRGDFDTDLTWLVVKTNHGKTLRFDPLLTGAGLLIPQLAFRVENGYWAKNADPEDQQLLQNFIDEPEKARELLMSCSPCVIER</sequence>
<keyword evidence="3" id="KW-1185">Reference proteome</keyword>
<accession>A0A2A8D4F1</accession>
<protein>
    <submittedName>
        <fullName evidence="2">Uncharacterized protein</fullName>
    </submittedName>
</protein>
<proteinExistence type="predicted"/>
<dbReference type="EMBL" id="PDEV01000004">
    <property type="protein sequence ID" value="PEN15754.1"/>
    <property type="molecule type" value="Genomic_DNA"/>
</dbReference>
<gene>
    <name evidence="2" type="ORF">CRM92_09120</name>
</gene>
<dbReference type="Proteomes" id="UP000219947">
    <property type="component" value="Unassembled WGS sequence"/>
</dbReference>
<dbReference type="AlphaFoldDB" id="A0A2A8D4F1"/>
<keyword evidence="1" id="KW-0472">Membrane</keyword>
<evidence type="ECO:0000313" key="3">
    <source>
        <dbReference type="Proteomes" id="UP000219947"/>
    </source>
</evidence>
<feature type="transmembrane region" description="Helical" evidence="1">
    <location>
        <begin position="6"/>
        <end position="25"/>
    </location>
</feature>
<reference evidence="2" key="1">
    <citation type="submission" date="2017-10" db="EMBL/GenBank/DDBJ databases">
        <title>Kefir isolates.</title>
        <authorList>
            <person name="Kim Y."/>
            <person name="Blasche S."/>
        </authorList>
    </citation>
    <scope>NUCLEOTIDE SEQUENCE [LARGE SCALE GENOMIC DNA]</scope>
    <source>
        <strain evidence="2">OG2-2</strain>
    </source>
</reference>
<name>A0A2A8D4F1_9MICC</name>
<evidence type="ECO:0000313" key="2">
    <source>
        <dbReference type="EMBL" id="PEN15754.1"/>
    </source>
</evidence>
<organism evidence="2 3">
    <name type="scientific">Rothia dentocariosa</name>
    <dbReference type="NCBI Taxonomy" id="2047"/>
    <lineage>
        <taxon>Bacteria</taxon>
        <taxon>Bacillati</taxon>
        <taxon>Actinomycetota</taxon>
        <taxon>Actinomycetes</taxon>
        <taxon>Micrococcales</taxon>
        <taxon>Micrococcaceae</taxon>
        <taxon>Rothia</taxon>
    </lineage>
</organism>
<keyword evidence="1" id="KW-0812">Transmembrane</keyword>
<keyword evidence="1" id="KW-1133">Transmembrane helix</keyword>